<proteinExistence type="predicted"/>
<keyword evidence="2" id="KW-1185">Reference proteome</keyword>
<protein>
    <submittedName>
        <fullName evidence="1">Uncharacterized protein</fullName>
    </submittedName>
</protein>
<accession>A0A6A6VX45</accession>
<dbReference type="RefSeq" id="XP_033597623.1">
    <property type="nucleotide sequence ID" value="XM_033748439.1"/>
</dbReference>
<evidence type="ECO:0000313" key="2">
    <source>
        <dbReference type="Proteomes" id="UP000799437"/>
    </source>
</evidence>
<reference evidence="1" key="1">
    <citation type="journal article" date="2020" name="Stud. Mycol.">
        <title>101 Dothideomycetes genomes: a test case for predicting lifestyles and emergence of pathogens.</title>
        <authorList>
            <person name="Haridas S."/>
            <person name="Albert R."/>
            <person name="Binder M."/>
            <person name="Bloem J."/>
            <person name="Labutti K."/>
            <person name="Salamov A."/>
            <person name="Andreopoulos B."/>
            <person name="Baker S."/>
            <person name="Barry K."/>
            <person name="Bills G."/>
            <person name="Bluhm B."/>
            <person name="Cannon C."/>
            <person name="Castanera R."/>
            <person name="Culley D."/>
            <person name="Daum C."/>
            <person name="Ezra D."/>
            <person name="Gonzalez J."/>
            <person name="Henrissat B."/>
            <person name="Kuo A."/>
            <person name="Liang C."/>
            <person name="Lipzen A."/>
            <person name="Lutzoni F."/>
            <person name="Magnuson J."/>
            <person name="Mondo S."/>
            <person name="Nolan M."/>
            <person name="Ohm R."/>
            <person name="Pangilinan J."/>
            <person name="Park H.-J."/>
            <person name="Ramirez L."/>
            <person name="Alfaro M."/>
            <person name="Sun H."/>
            <person name="Tritt A."/>
            <person name="Yoshinaga Y."/>
            <person name="Zwiers L.-H."/>
            <person name="Turgeon B."/>
            <person name="Goodwin S."/>
            <person name="Spatafora J."/>
            <person name="Crous P."/>
            <person name="Grigoriev I."/>
        </authorList>
    </citation>
    <scope>NUCLEOTIDE SEQUENCE</scope>
    <source>
        <strain evidence="1">CBS 121739</strain>
    </source>
</reference>
<name>A0A6A6VX45_9PEZI</name>
<gene>
    <name evidence="1" type="ORF">EJ05DRAFT_513477</name>
</gene>
<dbReference type="AlphaFoldDB" id="A0A6A6VX45"/>
<organism evidence="1 2">
    <name type="scientific">Pseudovirgaria hyperparasitica</name>
    <dbReference type="NCBI Taxonomy" id="470096"/>
    <lineage>
        <taxon>Eukaryota</taxon>
        <taxon>Fungi</taxon>
        <taxon>Dikarya</taxon>
        <taxon>Ascomycota</taxon>
        <taxon>Pezizomycotina</taxon>
        <taxon>Dothideomycetes</taxon>
        <taxon>Dothideomycetes incertae sedis</taxon>
        <taxon>Acrospermales</taxon>
        <taxon>Acrospermaceae</taxon>
        <taxon>Pseudovirgaria</taxon>
    </lineage>
</organism>
<dbReference type="EMBL" id="ML996578">
    <property type="protein sequence ID" value="KAF2755172.1"/>
    <property type="molecule type" value="Genomic_DNA"/>
</dbReference>
<evidence type="ECO:0000313" key="1">
    <source>
        <dbReference type="EMBL" id="KAF2755172.1"/>
    </source>
</evidence>
<dbReference type="Proteomes" id="UP000799437">
    <property type="component" value="Unassembled WGS sequence"/>
</dbReference>
<sequence>MASTSDHHRDLTWEDIKDRLPGIICKKEQAASMKGHHLSYSRVRELFEEAHKIFISLKGEGYQGDHLVNLWTLEINMKVICYKPEILQIVWEEPEFDEALGYWQKHHFQARATYRWTHLQSWEPVRKDLRKQKRISKLRVWLTGLHTDSEVKKGSEMVRVDSGVST</sequence>
<dbReference type="GeneID" id="54489493"/>